<dbReference type="AlphaFoldDB" id="A0A5C2H9D7"/>
<dbReference type="PANTHER" id="PTHR11070">
    <property type="entry name" value="UVRD / RECB / PCRA DNA HELICASE FAMILY MEMBER"/>
    <property type="match status" value="1"/>
</dbReference>
<dbReference type="PROSITE" id="PS51198">
    <property type="entry name" value="UVRD_HELICASE_ATP_BIND"/>
    <property type="match status" value="1"/>
</dbReference>
<reference evidence="5" key="1">
    <citation type="submission" date="2019-09" db="EMBL/GenBank/DDBJ databases">
        <title>Complete genome sequencing of four Arcobacter species reveals a diverse suite of mobile elements.</title>
        <authorList>
            <person name="Miller W.G."/>
            <person name="Yee E."/>
            <person name="Bono J.L."/>
        </authorList>
    </citation>
    <scope>NUCLEOTIDE SEQUENCE [LARGE SCALE GENOMIC DNA]</scope>
    <source>
        <strain evidence="5">LMG 26638</strain>
    </source>
</reference>
<name>A0A5C2H9D7_9BACT</name>
<keyword evidence="3 5" id="KW-0347">Helicase</keyword>
<dbReference type="GO" id="GO:0000724">
    <property type="term" value="P:double-strand break repair via homologous recombination"/>
    <property type="evidence" value="ECO:0007669"/>
    <property type="project" value="TreeGrafter"/>
</dbReference>
<dbReference type="KEGG" id="apai:APAC_0953"/>
<dbReference type="InterPro" id="IPR000212">
    <property type="entry name" value="DNA_helicase_UvrD/REP"/>
</dbReference>
<dbReference type="Proteomes" id="UP000322726">
    <property type="component" value="Chromosome"/>
</dbReference>
<protein>
    <submittedName>
        <fullName evidence="5">Putative DNA helicase</fullName>
    </submittedName>
</protein>
<dbReference type="PANTHER" id="PTHR11070:SF30">
    <property type="entry name" value="F-BOX DNA HELICASE 1"/>
    <property type="match status" value="1"/>
</dbReference>
<evidence type="ECO:0000256" key="4">
    <source>
        <dbReference type="ARBA" id="ARBA00022840"/>
    </source>
</evidence>
<accession>A0A5C2H9D7</accession>
<dbReference type="Pfam" id="PF00580">
    <property type="entry name" value="UvrD-helicase"/>
    <property type="match status" value="1"/>
</dbReference>
<dbReference type="EMBL" id="CP035928">
    <property type="protein sequence ID" value="QEP34085.1"/>
    <property type="molecule type" value="Genomic_DNA"/>
</dbReference>
<dbReference type="GO" id="GO:0016787">
    <property type="term" value="F:hydrolase activity"/>
    <property type="evidence" value="ECO:0007669"/>
    <property type="project" value="UniProtKB-UniRule"/>
</dbReference>
<dbReference type="RefSeq" id="WP_130233038.1">
    <property type="nucleotide sequence ID" value="NZ_BMEF01000012.1"/>
</dbReference>
<keyword evidence="2" id="KW-0378">Hydrolase</keyword>
<evidence type="ECO:0000256" key="3">
    <source>
        <dbReference type="ARBA" id="ARBA00022806"/>
    </source>
</evidence>
<dbReference type="SUPFAM" id="SSF52540">
    <property type="entry name" value="P-loop containing nucleoside triphosphate hydrolases"/>
    <property type="match status" value="1"/>
</dbReference>
<dbReference type="OrthoDB" id="5318045at2"/>
<gene>
    <name evidence="5" type="ORF">APAC_0953</name>
</gene>
<reference evidence="5" key="2">
    <citation type="submission" date="2019-09" db="EMBL/GenBank/DDBJ databases">
        <title>Taxonomic note: a critical rebuttal of the proposed division of the genus Arcobacter into six genera, emended descriptions of Arcobacter anaerophilus and the genus Arcobacter, and an assessment of genus-level boundaries for Epsilonproteobacteria using in silico genomic comparator tools.</title>
        <authorList>
            <person name="On S.L.W."/>
            <person name="Miller W.G."/>
            <person name="Biggs P."/>
            <person name="Cornelius A."/>
            <person name="Vandamme P."/>
        </authorList>
    </citation>
    <scope>NUCLEOTIDE SEQUENCE [LARGE SCALE GENOMIC DNA]</scope>
    <source>
        <strain evidence="5">LMG 26638</strain>
    </source>
</reference>
<organism evidence="5 6">
    <name type="scientific">Malaciobacter pacificus</name>
    <dbReference type="NCBI Taxonomy" id="1080223"/>
    <lineage>
        <taxon>Bacteria</taxon>
        <taxon>Pseudomonadati</taxon>
        <taxon>Campylobacterota</taxon>
        <taxon>Epsilonproteobacteria</taxon>
        <taxon>Campylobacterales</taxon>
        <taxon>Arcobacteraceae</taxon>
        <taxon>Malaciobacter</taxon>
    </lineage>
</organism>
<evidence type="ECO:0000256" key="2">
    <source>
        <dbReference type="ARBA" id="ARBA00022801"/>
    </source>
</evidence>
<dbReference type="GO" id="GO:0031297">
    <property type="term" value="P:replication fork processing"/>
    <property type="evidence" value="ECO:0007669"/>
    <property type="project" value="TreeGrafter"/>
</dbReference>
<proteinExistence type="predicted"/>
<keyword evidence="6" id="KW-1185">Reference proteome</keyword>
<dbReference type="InterPro" id="IPR014016">
    <property type="entry name" value="UvrD-like_ATP-bd"/>
</dbReference>
<dbReference type="GO" id="GO:0043138">
    <property type="term" value="F:3'-5' DNA helicase activity"/>
    <property type="evidence" value="ECO:0007669"/>
    <property type="project" value="TreeGrafter"/>
</dbReference>
<evidence type="ECO:0000256" key="1">
    <source>
        <dbReference type="ARBA" id="ARBA00022741"/>
    </source>
</evidence>
<keyword evidence="4" id="KW-0067">ATP-binding</keyword>
<dbReference type="GO" id="GO:0003677">
    <property type="term" value="F:DNA binding"/>
    <property type="evidence" value="ECO:0007669"/>
    <property type="project" value="InterPro"/>
</dbReference>
<keyword evidence="1" id="KW-0547">Nucleotide-binding</keyword>
<dbReference type="InterPro" id="IPR027417">
    <property type="entry name" value="P-loop_NTPase"/>
</dbReference>
<sequence>MTLTNEQEEIINSKKKSFKINAVAGSGKTTTLLEYAKKNSHLKILYLAYNKSLQIELQEKLKNYKLSNMFVSTIHSLAYNRISAYQYKLVQDLKIAILEKVICGFEQITHQKQYYPTPEYLTLLKDLVNFYCNSSLIALDSKLLNTYKKQSDLDAKILELLNNEKKVLGHLKHILSCMKNKIIEATHDFYLKMFFLNKRACSNLGFDLILIDEAQDISDVMIGIVEAQNCDRIYVGDSFQQIYSFRYATNALNKIDLPSYDLTKSFRFSNEFAKTLRDKLNKLYEVKSSYKLKLSGIDTITKIGEEYIDMKKPVCIIARTTFGLIQKIIHFIHSDYKIYFEGGYSSYSFMNQTVYSIFYLKQKKNDKITIDEIKEFESIYDLEQFAKDTKNQDYLNVIKFINAYGDNIFEINKKLKEKVVTDKSNADIIFTTTHKAKGLEYDQVIMADDFITKKELFNKKNPLSYNRAIEELNIYYVAATRAKKAIVLADLQLNYNSEQSL</sequence>
<dbReference type="Gene3D" id="3.40.50.300">
    <property type="entry name" value="P-loop containing nucleotide triphosphate hydrolases"/>
    <property type="match status" value="2"/>
</dbReference>
<evidence type="ECO:0000313" key="6">
    <source>
        <dbReference type="Proteomes" id="UP000322726"/>
    </source>
</evidence>
<dbReference type="GO" id="GO:0005524">
    <property type="term" value="F:ATP binding"/>
    <property type="evidence" value="ECO:0007669"/>
    <property type="project" value="UniProtKB-UniRule"/>
</dbReference>
<evidence type="ECO:0000313" key="5">
    <source>
        <dbReference type="EMBL" id="QEP34085.1"/>
    </source>
</evidence>